<organism evidence="7 8">
    <name type="scientific">Roseateles flavus</name>
    <dbReference type="NCBI Taxonomy" id="3149041"/>
    <lineage>
        <taxon>Bacteria</taxon>
        <taxon>Pseudomonadati</taxon>
        <taxon>Pseudomonadota</taxon>
        <taxon>Betaproteobacteria</taxon>
        <taxon>Burkholderiales</taxon>
        <taxon>Sphaerotilaceae</taxon>
        <taxon>Roseateles</taxon>
    </lineage>
</organism>
<name>A0ABV0GA30_9BURK</name>
<keyword evidence="5" id="KW-0460">Magnesium</keyword>
<gene>
    <name evidence="7" type="primary">ispB</name>
    <name evidence="7" type="ORF">ABDJ40_03860</name>
</gene>
<dbReference type="CDD" id="cd00685">
    <property type="entry name" value="Trans_IPPS_HT"/>
    <property type="match status" value="1"/>
</dbReference>
<keyword evidence="4" id="KW-0479">Metal-binding</keyword>
<dbReference type="PANTHER" id="PTHR12001">
    <property type="entry name" value="GERANYLGERANYL PYROPHOSPHATE SYNTHASE"/>
    <property type="match status" value="1"/>
</dbReference>
<proteinExistence type="inferred from homology"/>
<evidence type="ECO:0000256" key="3">
    <source>
        <dbReference type="ARBA" id="ARBA00022679"/>
    </source>
</evidence>
<comment type="similarity">
    <text evidence="2 6">Belongs to the FPP/GGPP synthase family.</text>
</comment>
<dbReference type="PROSITE" id="PS00723">
    <property type="entry name" value="POLYPRENYL_SYNTHASE_1"/>
    <property type="match status" value="1"/>
</dbReference>
<dbReference type="InterPro" id="IPR008949">
    <property type="entry name" value="Isoprenoid_synthase_dom_sf"/>
</dbReference>
<comment type="caution">
    <text evidence="7">The sequence shown here is derived from an EMBL/GenBank/DDBJ whole genome shotgun (WGS) entry which is preliminary data.</text>
</comment>
<dbReference type="SUPFAM" id="SSF48576">
    <property type="entry name" value="Terpenoid synthases"/>
    <property type="match status" value="1"/>
</dbReference>
<evidence type="ECO:0000256" key="6">
    <source>
        <dbReference type="RuleBase" id="RU004466"/>
    </source>
</evidence>
<dbReference type="EC" id="2.5.1.90" evidence="7"/>
<dbReference type="RefSeq" id="WP_347607358.1">
    <property type="nucleotide sequence ID" value="NZ_JBDPZC010000001.1"/>
</dbReference>
<dbReference type="Gene3D" id="1.10.600.10">
    <property type="entry name" value="Farnesyl Diphosphate Synthase"/>
    <property type="match status" value="1"/>
</dbReference>
<sequence>MREVDAVIARRLTSDVALVNQIAGYIVHAGGKRMRPKLVLLFANALGFQGPERFELAAVVEFIHTATLLHDDVVDESSLRRGKQTANALFGNAASVLVGDFLYSRAFQMMVSTNRMRVLDVLAEATNIIAEGEVLQLMNMHDPDISVEDYLRVIRYKTAKLFEASARLGAVLADATPEIEDACAAYGRALGTAFQLIDDVLDYEGDTQSLGKNVGDDLREGKPTLPLLVAMERGSAAQRELIRHAIQHGEVERLPDIIEIVRSTGALEATREAARQEAEHAREKLSLLPLNKWQEALLEFAFLSVNRSN</sequence>
<comment type="cofactor">
    <cofactor evidence="1">
        <name>Mg(2+)</name>
        <dbReference type="ChEBI" id="CHEBI:18420"/>
    </cofactor>
</comment>
<evidence type="ECO:0000256" key="2">
    <source>
        <dbReference type="ARBA" id="ARBA00006706"/>
    </source>
</evidence>
<reference evidence="7 8" key="1">
    <citation type="submission" date="2024-05" db="EMBL/GenBank/DDBJ databases">
        <title>Roseateles sp. 2.12 16S ribosomal RNA gene Genome sequencing and assembly.</title>
        <authorList>
            <person name="Woo H."/>
        </authorList>
    </citation>
    <scope>NUCLEOTIDE SEQUENCE [LARGE SCALE GENOMIC DNA]</scope>
    <source>
        <strain evidence="7 8">2.12</strain>
    </source>
</reference>
<evidence type="ECO:0000313" key="7">
    <source>
        <dbReference type="EMBL" id="MEO3711898.1"/>
    </source>
</evidence>
<evidence type="ECO:0000313" key="8">
    <source>
        <dbReference type="Proteomes" id="UP001462640"/>
    </source>
</evidence>
<dbReference type="GO" id="GO:0106350">
    <property type="term" value="F:all-trans-octaprenyl-diphosphate synthase activity"/>
    <property type="evidence" value="ECO:0007669"/>
    <property type="project" value="UniProtKB-EC"/>
</dbReference>
<dbReference type="PROSITE" id="PS00444">
    <property type="entry name" value="POLYPRENYL_SYNTHASE_2"/>
    <property type="match status" value="1"/>
</dbReference>
<keyword evidence="3 6" id="KW-0808">Transferase</keyword>
<keyword evidence="8" id="KW-1185">Reference proteome</keyword>
<evidence type="ECO:0000256" key="5">
    <source>
        <dbReference type="ARBA" id="ARBA00022842"/>
    </source>
</evidence>
<protein>
    <submittedName>
        <fullName evidence="7">Octaprenyl diphosphate synthase</fullName>
        <ecNumber evidence="7">2.5.1.90</ecNumber>
    </submittedName>
</protein>
<accession>A0ABV0GA30</accession>
<dbReference type="Pfam" id="PF00348">
    <property type="entry name" value="polyprenyl_synt"/>
    <property type="match status" value="1"/>
</dbReference>
<evidence type="ECO:0000256" key="1">
    <source>
        <dbReference type="ARBA" id="ARBA00001946"/>
    </source>
</evidence>
<dbReference type="NCBIfam" id="NF008140">
    <property type="entry name" value="PRK10888.1"/>
    <property type="match status" value="1"/>
</dbReference>
<dbReference type="PANTHER" id="PTHR12001:SF69">
    <property type="entry name" value="ALL TRANS-POLYPRENYL-DIPHOSPHATE SYNTHASE PDSS1"/>
    <property type="match status" value="1"/>
</dbReference>
<dbReference type="Proteomes" id="UP001462640">
    <property type="component" value="Unassembled WGS sequence"/>
</dbReference>
<evidence type="ECO:0000256" key="4">
    <source>
        <dbReference type="ARBA" id="ARBA00022723"/>
    </source>
</evidence>
<dbReference type="InterPro" id="IPR033749">
    <property type="entry name" value="Polyprenyl_synt_CS"/>
</dbReference>
<dbReference type="EMBL" id="JBDPZC010000001">
    <property type="protein sequence ID" value="MEO3711898.1"/>
    <property type="molecule type" value="Genomic_DNA"/>
</dbReference>
<dbReference type="InterPro" id="IPR000092">
    <property type="entry name" value="Polyprenyl_synt"/>
</dbReference>
<dbReference type="SFLD" id="SFLDS00005">
    <property type="entry name" value="Isoprenoid_Synthase_Type_I"/>
    <property type="match status" value="1"/>
</dbReference>